<name>A0A1Q9E762_SYMMI</name>
<feature type="compositionally biased region" description="Low complexity" evidence="1">
    <location>
        <begin position="724"/>
        <end position="738"/>
    </location>
</feature>
<feature type="compositionally biased region" description="Polar residues" evidence="1">
    <location>
        <begin position="697"/>
        <end position="708"/>
    </location>
</feature>
<feature type="region of interest" description="Disordered" evidence="1">
    <location>
        <begin position="697"/>
        <end position="822"/>
    </location>
</feature>
<accession>A0A1Q9E762</accession>
<evidence type="ECO:0000313" key="3">
    <source>
        <dbReference type="Proteomes" id="UP000186817"/>
    </source>
</evidence>
<feature type="compositionally biased region" description="Basic and acidic residues" evidence="1">
    <location>
        <begin position="713"/>
        <end position="722"/>
    </location>
</feature>
<evidence type="ECO:0000256" key="1">
    <source>
        <dbReference type="SAM" id="MobiDB-lite"/>
    </source>
</evidence>
<dbReference type="InterPro" id="IPR027443">
    <property type="entry name" value="IPNS-like_sf"/>
</dbReference>
<dbReference type="Gene3D" id="2.60.120.330">
    <property type="entry name" value="B-lactam Antibiotic, Isopenicillin N Synthase, Chain"/>
    <property type="match status" value="1"/>
</dbReference>
<protein>
    <recommendedName>
        <fullName evidence="4">Fe2OG dioxygenase domain-containing protein</fullName>
    </recommendedName>
</protein>
<feature type="region of interest" description="Disordered" evidence="1">
    <location>
        <begin position="638"/>
        <end position="658"/>
    </location>
</feature>
<comment type="caution">
    <text evidence="2">The sequence shown here is derived from an EMBL/GenBank/DDBJ whole genome shotgun (WGS) entry which is preliminary data.</text>
</comment>
<gene>
    <name evidence="2" type="ORF">AK812_SmicGene13799</name>
</gene>
<feature type="region of interest" description="Disordered" evidence="1">
    <location>
        <begin position="967"/>
        <end position="1108"/>
    </location>
</feature>
<dbReference type="AlphaFoldDB" id="A0A1Q9E762"/>
<feature type="compositionally biased region" description="Gly residues" evidence="1">
    <location>
        <begin position="801"/>
        <end position="812"/>
    </location>
</feature>
<sequence length="1108" mass="117604">MMIIPLLDTFDLSRVTKSRINIRGGAGSEGSTSKLTLAVWPEPSQYFPLPLPLFALGRLASFAAPDWAFPPKYARVRLDVVGQRRLHNKLPLRVEQQSFYESRWTDPRGSFPQSCPQAQYTTPLPRAPNLSFSQMVPTLNPWSHAGNLLAALRQMGAVYITDDGLGCLPRQSFGRWRDLWYEALFYPAAYRRKQAARAWQLRFSQGEDLQRTLEGHQKSHTPDVRYNFGLGVESLHWCNWGDLQWVCDELCNSFAVISRLIFNELTSAVPLADEPPKTLGSLLYHGVEQFAGSRMRHSIYPSNGSCTEHTDYGVGTFQQSTAAGLQARLPNGQWLPLQPPDSGGLLFAGDMLERMTNGQGIRWCGHCGLSAPATICLQYATATGTRAKPAWRLIDETKPPSSKRGLSADPSWRLSLDWSRRTSAFEGRTGWLESAAALPPSPARLGADLPGAAGELGGRVFCRELGQLILALREGGFEDAAAWLSGLSGLEDPPVPPLPPPLVAKLKLNVNEVIAREASRTVPDSTPVVKAIFFVLSWSLDRLYDARPIQKFWRSSNLEFLSGARAMGGLRQSYSEPTLPNRSLLQGGHAVLHRHADFETQRKVLQHYRRLDGVKPSVHREQQERDFQKHRRLLQIRQRFPLKPLPGQQDGRQNPSRRGFERKLEQMLLQDWDGAEKEFAWQQHVTTRVLPALEAASTTPGADLTSGSAAPEKAADSREGHLEPSSAAAGSSPAPDASLAVQEDAGTTGAAESLEVPSSTQIGGSGGSETVSRHVAQGGAVGGGHVSSAGPPGVDALAGNVGNGGPDGGGRMGPPDFRSILQADGRPAAGAPADMAMPSVTPAVGTVMGGSDVVSGSPFAGGQVQPANAGMGSANAQNIPMPEIGLAPKPSNPISDTAISPEPAPAANFGGGGLGGGRRMRPPDFRSILQGDDGPAGGTSANMAMPSVTPAVGTVMGGNDVVNGSPFAPTSSAMGSRLGGPIGTAGADSKSRPGPTSGFDGGGQMRPPDFRNILQGDDLPASSRLGQGLPASNGAFGNGGLPDSPGIAHASAADIQTTAMAELQAPQLSGDPKPAESRDPFGLEDLSGGYVPSAASAPRRRRPRAGQL</sequence>
<evidence type="ECO:0008006" key="4">
    <source>
        <dbReference type="Google" id="ProtNLM"/>
    </source>
</evidence>
<dbReference type="Proteomes" id="UP000186817">
    <property type="component" value="Unassembled WGS sequence"/>
</dbReference>
<keyword evidence="3" id="KW-1185">Reference proteome</keyword>
<dbReference type="EMBL" id="LSRX01000241">
    <property type="protein sequence ID" value="OLQ03255.1"/>
    <property type="molecule type" value="Genomic_DNA"/>
</dbReference>
<feature type="compositionally biased region" description="Basic residues" evidence="1">
    <location>
        <begin position="1098"/>
        <end position="1108"/>
    </location>
</feature>
<organism evidence="2 3">
    <name type="scientific">Symbiodinium microadriaticum</name>
    <name type="common">Dinoflagellate</name>
    <name type="synonym">Zooxanthella microadriatica</name>
    <dbReference type="NCBI Taxonomy" id="2951"/>
    <lineage>
        <taxon>Eukaryota</taxon>
        <taxon>Sar</taxon>
        <taxon>Alveolata</taxon>
        <taxon>Dinophyceae</taxon>
        <taxon>Suessiales</taxon>
        <taxon>Symbiodiniaceae</taxon>
        <taxon>Symbiodinium</taxon>
    </lineage>
</organism>
<proteinExistence type="predicted"/>
<dbReference type="OrthoDB" id="288590at2759"/>
<reference evidence="2 3" key="1">
    <citation type="submission" date="2016-02" db="EMBL/GenBank/DDBJ databases">
        <title>Genome analysis of coral dinoflagellate symbionts highlights evolutionary adaptations to a symbiotic lifestyle.</title>
        <authorList>
            <person name="Aranda M."/>
            <person name="Li Y."/>
            <person name="Liew Y.J."/>
            <person name="Baumgarten S."/>
            <person name="Simakov O."/>
            <person name="Wilson M."/>
            <person name="Piel J."/>
            <person name="Ashoor H."/>
            <person name="Bougouffa S."/>
            <person name="Bajic V.B."/>
            <person name="Ryu T."/>
            <person name="Ravasi T."/>
            <person name="Bayer T."/>
            <person name="Micklem G."/>
            <person name="Kim H."/>
            <person name="Bhak J."/>
            <person name="Lajeunesse T.C."/>
            <person name="Voolstra C.R."/>
        </authorList>
    </citation>
    <scope>NUCLEOTIDE SEQUENCE [LARGE SCALE GENOMIC DNA]</scope>
    <source>
        <strain evidence="2 3">CCMP2467</strain>
    </source>
</reference>
<evidence type="ECO:0000313" key="2">
    <source>
        <dbReference type="EMBL" id="OLQ03255.1"/>
    </source>
</evidence>
<dbReference type="SUPFAM" id="SSF51197">
    <property type="entry name" value="Clavaminate synthase-like"/>
    <property type="match status" value="1"/>
</dbReference>